<keyword evidence="1" id="KW-0732">Signal</keyword>
<gene>
    <name evidence="2" type="ordered locus">ANT_11690</name>
</gene>
<dbReference type="eggNOG" id="COG4698">
    <property type="taxonomic scope" value="Bacteria"/>
</dbReference>
<evidence type="ECO:0000256" key="1">
    <source>
        <dbReference type="SAM" id="SignalP"/>
    </source>
</evidence>
<evidence type="ECO:0000313" key="3">
    <source>
        <dbReference type="Proteomes" id="UP000008922"/>
    </source>
</evidence>
<feature type="chain" id="PRO_5003228164" description="DUF2993 domain-containing protein" evidence="1">
    <location>
        <begin position="18"/>
        <end position="179"/>
    </location>
</feature>
<dbReference type="PROSITE" id="PS51257">
    <property type="entry name" value="PROKAR_LIPOPROTEIN"/>
    <property type="match status" value="1"/>
</dbReference>
<dbReference type="KEGG" id="atm:ANT_11690"/>
<evidence type="ECO:0000313" key="2">
    <source>
        <dbReference type="EMBL" id="BAJ63203.1"/>
    </source>
</evidence>
<dbReference type="STRING" id="926569.ANT_11690"/>
<dbReference type="Proteomes" id="UP000008922">
    <property type="component" value="Chromosome"/>
</dbReference>
<dbReference type="RefSeq" id="WP_013559591.1">
    <property type="nucleotide sequence ID" value="NC_014960.1"/>
</dbReference>
<feature type="signal peptide" evidence="1">
    <location>
        <begin position="1"/>
        <end position="17"/>
    </location>
</feature>
<reference evidence="2 3" key="1">
    <citation type="submission" date="2010-12" db="EMBL/GenBank/DDBJ databases">
        <title>Whole genome sequence of Anaerolinea thermophila UNI-1.</title>
        <authorList>
            <person name="Narita-Yamada S."/>
            <person name="Kishi E."/>
            <person name="Watanabe Y."/>
            <person name="Takasaki K."/>
            <person name="Ankai A."/>
            <person name="Oguchi A."/>
            <person name="Fukui S."/>
            <person name="Takahashi M."/>
            <person name="Yashiro I."/>
            <person name="Hosoyama A."/>
            <person name="Sekiguchi Y."/>
            <person name="Hanada S."/>
            <person name="Fujita N."/>
        </authorList>
    </citation>
    <scope>NUCLEOTIDE SEQUENCE [LARGE SCALE GENOMIC DNA]</scope>
    <source>
        <strain evidence="3">DSM 14523 / JCM 11388 / NBRC 100420 / UNI-1</strain>
    </source>
</reference>
<organism evidence="2 3">
    <name type="scientific">Anaerolinea thermophila (strain DSM 14523 / JCM 11388 / NBRC 100420 / UNI-1)</name>
    <dbReference type="NCBI Taxonomy" id="926569"/>
    <lineage>
        <taxon>Bacteria</taxon>
        <taxon>Bacillati</taxon>
        <taxon>Chloroflexota</taxon>
        <taxon>Anaerolineae</taxon>
        <taxon>Anaerolineales</taxon>
        <taxon>Anaerolineaceae</taxon>
        <taxon>Anaerolinea</taxon>
    </lineage>
</organism>
<protein>
    <recommendedName>
        <fullName evidence="4">DUF2993 domain-containing protein</fullName>
    </recommendedName>
</protein>
<proteinExistence type="predicted"/>
<evidence type="ECO:0008006" key="4">
    <source>
        <dbReference type="Google" id="ProtNLM"/>
    </source>
</evidence>
<dbReference type="Pfam" id="PF11209">
    <property type="entry name" value="LmeA"/>
    <property type="match status" value="1"/>
</dbReference>
<dbReference type="AlphaFoldDB" id="E8N439"/>
<dbReference type="InParanoid" id="E8N439"/>
<name>E8N439_ANATU</name>
<sequence length="179" mass="19416">MKKILLFFGLCITLSLACNLPQRVQPTLSSVSTPSTSLEGQLAQALNELATTGKVTLTITEEQIAAFVRQQSSTSENNLQNLQVDFQENRIRLTGTTSTGIMNSQVEVIFEPYVSAGALQMQVVSAKIGSLPLPEKTVNAISQVVNERIQQLTTIQGKPLNIEEVRVEDGQLSITGSLQ</sequence>
<dbReference type="EMBL" id="AP012029">
    <property type="protein sequence ID" value="BAJ63203.1"/>
    <property type="molecule type" value="Genomic_DNA"/>
</dbReference>
<dbReference type="HOGENOM" id="CLU_1500552_0_0_0"/>
<accession>E8N439</accession>
<keyword evidence="3" id="KW-1185">Reference proteome</keyword>
<dbReference type="InterPro" id="IPR021373">
    <property type="entry name" value="DUF2993"/>
</dbReference>